<sequence length="221" mass="25131">MGHDEQQDRQWLKKLFHKKGAEKGKFSFQYVIVILCIGLMLMIVGNLLSPNDDQGDTAPVFQEDDTDRQEDQETFGQRSSSQSSEMEQYEIQYENQLKESLEQIVGISDVTVMINLAETERMVYEKNSSTKQQKTDETDREGGTRKVDDVSRDEEVVIVREGDQEKPLLVQKEKPQVRGVLIVAEGVENAQVKGMVVEAVSRVLDVPAHRVSVMPKKSKEE</sequence>
<feature type="compositionally biased region" description="Acidic residues" evidence="1">
    <location>
        <begin position="62"/>
        <end position="73"/>
    </location>
</feature>
<accession>A0A0M0KIJ2</accession>
<feature type="compositionally biased region" description="Basic and acidic residues" evidence="1">
    <location>
        <begin position="133"/>
        <end position="147"/>
    </location>
</feature>
<keyword evidence="2" id="KW-0472">Membrane</keyword>
<name>A0A0M0KIJ2_ALKHA</name>
<feature type="transmembrane region" description="Helical" evidence="2">
    <location>
        <begin position="28"/>
        <end position="48"/>
    </location>
</feature>
<evidence type="ECO:0000256" key="1">
    <source>
        <dbReference type="SAM" id="MobiDB-lite"/>
    </source>
</evidence>
<evidence type="ECO:0000313" key="3">
    <source>
        <dbReference type="EMBL" id="KOO38427.1"/>
    </source>
</evidence>
<dbReference type="GeneID" id="87598309"/>
<evidence type="ECO:0000256" key="2">
    <source>
        <dbReference type="SAM" id="Phobius"/>
    </source>
</evidence>
<proteinExistence type="predicted"/>
<dbReference type="EMBL" id="LILD01000001">
    <property type="protein sequence ID" value="KOO38427.1"/>
    <property type="molecule type" value="Genomic_DNA"/>
</dbReference>
<organism evidence="3">
    <name type="scientific">Halalkalibacterium halodurans</name>
    <name type="common">Bacillus halodurans</name>
    <dbReference type="NCBI Taxonomy" id="86665"/>
    <lineage>
        <taxon>Bacteria</taxon>
        <taxon>Bacillati</taxon>
        <taxon>Bacillota</taxon>
        <taxon>Bacilli</taxon>
        <taxon>Bacillales</taxon>
        <taxon>Bacillaceae</taxon>
        <taxon>Halalkalibacterium (ex Joshi et al. 2022)</taxon>
    </lineage>
</organism>
<feature type="region of interest" description="Disordered" evidence="1">
    <location>
        <begin position="125"/>
        <end position="147"/>
    </location>
</feature>
<dbReference type="AlphaFoldDB" id="A0A0M0KIJ2"/>
<dbReference type="PATRIC" id="fig|136160.3.peg.1455"/>
<dbReference type="InterPro" id="IPR014195">
    <property type="entry name" value="Spore_III_AG"/>
</dbReference>
<keyword evidence="2" id="KW-1133">Transmembrane helix</keyword>
<accession>A0A4Y7WW66</accession>
<dbReference type="NCBIfam" id="TIGR02830">
    <property type="entry name" value="spore_III_AG"/>
    <property type="match status" value="1"/>
</dbReference>
<keyword evidence="2" id="KW-0812">Transmembrane</keyword>
<protein>
    <submittedName>
        <fullName evidence="3">Stage III sporulation protein AG</fullName>
    </submittedName>
</protein>
<feature type="compositionally biased region" description="Low complexity" evidence="1">
    <location>
        <begin position="77"/>
        <end position="88"/>
    </location>
</feature>
<gene>
    <name evidence="3" type="ORF">AMD02_05810</name>
</gene>
<comment type="caution">
    <text evidence="3">The sequence shown here is derived from an EMBL/GenBank/DDBJ whole genome shotgun (WGS) entry which is preliminary data.</text>
</comment>
<reference evidence="3" key="1">
    <citation type="submission" date="2015-08" db="EMBL/GenBank/DDBJ databases">
        <title>Complete DNA Sequence of Pseudomonas syringae pv. actinidiae, the Causal Agent of Kiwifruit Canker Disease.</title>
        <authorList>
            <person name="Rikkerink E.H.A."/>
            <person name="Fineran P.C."/>
        </authorList>
    </citation>
    <scope>NUCLEOTIDE SEQUENCE</scope>
    <source>
        <strain evidence="3">DSM 13666</strain>
    </source>
</reference>
<feature type="region of interest" description="Disordered" evidence="1">
    <location>
        <begin position="54"/>
        <end position="88"/>
    </location>
</feature>
<dbReference type="RefSeq" id="WP_053430715.1">
    <property type="nucleotide sequence ID" value="NZ_CP040441.1"/>
</dbReference>